<evidence type="ECO:0000259" key="4">
    <source>
        <dbReference type="Pfam" id="PF01420"/>
    </source>
</evidence>
<dbReference type="GO" id="GO:0004519">
    <property type="term" value="F:endonuclease activity"/>
    <property type="evidence" value="ECO:0007669"/>
    <property type="project" value="UniProtKB-KW"/>
</dbReference>
<dbReference type="Pfam" id="PF01420">
    <property type="entry name" value="Methylase_S"/>
    <property type="match status" value="1"/>
</dbReference>
<dbReference type="CDD" id="cd05403">
    <property type="entry name" value="NT_KNTase_like"/>
    <property type="match status" value="1"/>
</dbReference>
<evidence type="ECO:0000313" key="7">
    <source>
        <dbReference type="Proteomes" id="UP000317990"/>
    </source>
</evidence>
<keyword evidence="2" id="KW-0680">Restriction system</keyword>
<feature type="domain" description="Type I restriction modification DNA specificity" evidence="4">
    <location>
        <begin position="150"/>
        <end position="335"/>
    </location>
</feature>
<dbReference type="Gene3D" id="3.90.220.20">
    <property type="entry name" value="DNA methylase specificity domains"/>
    <property type="match status" value="2"/>
</dbReference>
<evidence type="ECO:0000259" key="5">
    <source>
        <dbReference type="Pfam" id="PF18765"/>
    </source>
</evidence>
<dbReference type="InterPro" id="IPR044946">
    <property type="entry name" value="Restrct_endonuc_typeI_TRD_sf"/>
</dbReference>
<dbReference type="InterPro" id="IPR041633">
    <property type="entry name" value="Polbeta"/>
</dbReference>
<comment type="caution">
    <text evidence="6">The sequence shown here is derived from an EMBL/GenBank/DDBJ whole genome shotgun (WGS) entry which is preliminary data.</text>
</comment>
<evidence type="ECO:0000313" key="6">
    <source>
        <dbReference type="EMBL" id="TGG91907.1"/>
    </source>
</evidence>
<dbReference type="InterPro" id="IPR043519">
    <property type="entry name" value="NT_sf"/>
</dbReference>
<gene>
    <name evidence="6" type="ORF">ERJ67_07035</name>
</gene>
<accession>A0A524RMR7</accession>
<dbReference type="SUPFAM" id="SSF81301">
    <property type="entry name" value="Nucleotidyltransferase"/>
    <property type="match status" value="1"/>
</dbReference>
<keyword evidence="3" id="KW-0238">DNA-binding</keyword>
<feature type="domain" description="Polymerase beta nucleotidyltransferase" evidence="5">
    <location>
        <begin position="13"/>
        <end position="98"/>
    </location>
</feature>
<dbReference type="PANTHER" id="PTHR30408">
    <property type="entry name" value="TYPE-1 RESTRICTION ENZYME ECOKI SPECIFICITY PROTEIN"/>
    <property type="match status" value="1"/>
</dbReference>
<dbReference type="EMBL" id="SRMO01000070">
    <property type="protein sequence ID" value="TGG91907.1"/>
    <property type="molecule type" value="Genomic_DNA"/>
</dbReference>
<evidence type="ECO:0000256" key="3">
    <source>
        <dbReference type="ARBA" id="ARBA00023125"/>
    </source>
</evidence>
<keyword evidence="6" id="KW-0540">Nuclease</keyword>
<reference evidence="6 7" key="1">
    <citation type="journal article" date="2019" name="mSystems">
        <title>Life at home and on the roam: Genomic adaptions reflect the dual lifestyle of an intracellular, facultative symbiont.</title>
        <authorList>
            <person name="Burgsdorf I."/>
        </authorList>
    </citation>
    <scope>NUCLEOTIDE SEQUENCE [LARGE SCALE GENOMIC DNA]</scope>
    <source>
        <strain evidence="6">277cV</strain>
    </source>
</reference>
<evidence type="ECO:0000256" key="1">
    <source>
        <dbReference type="ARBA" id="ARBA00010923"/>
    </source>
</evidence>
<organism evidence="6 7">
    <name type="scientific">Aphanocapsa feldmannii 277cV</name>
    <dbReference type="NCBI Taxonomy" id="2507553"/>
    <lineage>
        <taxon>Bacteria</taxon>
        <taxon>Bacillati</taxon>
        <taxon>Cyanobacteriota</taxon>
        <taxon>Cyanophyceae</taxon>
        <taxon>Oscillatoriophycideae</taxon>
        <taxon>Chroococcales</taxon>
        <taxon>Microcystaceae</taxon>
        <taxon>Aphanocapsa</taxon>
    </lineage>
</organism>
<dbReference type="PANTHER" id="PTHR30408:SF13">
    <property type="entry name" value="TYPE I RESTRICTION ENZYME HINDI SPECIFICITY SUBUNIT"/>
    <property type="match status" value="1"/>
</dbReference>
<dbReference type="GO" id="GO:0009307">
    <property type="term" value="P:DNA restriction-modification system"/>
    <property type="evidence" value="ECO:0007669"/>
    <property type="project" value="UniProtKB-KW"/>
</dbReference>
<proteinExistence type="inferred from homology"/>
<dbReference type="Pfam" id="PF18765">
    <property type="entry name" value="Polbeta"/>
    <property type="match status" value="1"/>
</dbReference>
<name>A0A524RMR7_9CHRO</name>
<evidence type="ECO:0000256" key="2">
    <source>
        <dbReference type="ARBA" id="ARBA00022747"/>
    </source>
</evidence>
<keyword evidence="6" id="KW-0255">Endonuclease</keyword>
<dbReference type="SUPFAM" id="SSF116734">
    <property type="entry name" value="DNA methylase specificity domain"/>
    <property type="match status" value="2"/>
</dbReference>
<dbReference type="InterPro" id="IPR052021">
    <property type="entry name" value="Type-I_RS_S_subunit"/>
</dbReference>
<sequence>MIDGLKAKHRAAIIATLSANARVERVVLFGSRAMGTSTVTSDVDIALFGHQLTLTDQANLAAACDELPMAQSVDLLLHNTIDNLALAKHIQTYGVEWYRRAGGGSPSEAGRAGLSAGLKDATLAQQCFAPKEPGTAIQPKPKQVGAHAEWQVVRLEQLASDESGSIAIGPFGSRMKSDVYTPFGIPVIRETNISAGRGWKNNWLYVANDFADRLPNCNAHEGDLVFPHRGLIGEVAIIPGDKLRYMISTSLMKFCPDSKKILPLFLFYYFRSDFGRNEIMRYSSQVGTPRIVQPLASLRQFQVFVPPREEQEYITEILSVLDDKIELNCKTNETLDAMARALFKSWFIDFDPVRAKAEARPTGLPAEISDLFPDSFEDSELGEIPKGWSICSIEDLLTLEKDFLTTEETPEETFIHYSIPAFDNGMLPAKETGGTIKSNKYIVNEGRFLIPKFKPRTAQACFPSVSSNLKQICSAEFLICRPRFSVGFPFGYLLTKSSDVVQRMSDLASGTSNSHQRVRPADFMSLPVIRCDDRLLAFFNESVLPLLQKSSQTREENILLSKCRDILLPKLISGKIRIQDVELLIEEEVL</sequence>
<comment type="similarity">
    <text evidence="1">Belongs to the type-I restriction system S methylase family.</text>
</comment>
<dbReference type="Proteomes" id="UP000317990">
    <property type="component" value="Unassembled WGS sequence"/>
</dbReference>
<dbReference type="AlphaFoldDB" id="A0A524RMR7"/>
<dbReference type="GO" id="GO:0003677">
    <property type="term" value="F:DNA binding"/>
    <property type="evidence" value="ECO:0007669"/>
    <property type="project" value="UniProtKB-KW"/>
</dbReference>
<dbReference type="Gene3D" id="3.30.460.10">
    <property type="entry name" value="Beta Polymerase, domain 2"/>
    <property type="match status" value="1"/>
</dbReference>
<dbReference type="InterPro" id="IPR000055">
    <property type="entry name" value="Restrct_endonuc_typeI_TRD"/>
</dbReference>
<keyword evidence="6" id="KW-0378">Hydrolase</keyword>
<protein>
    <submittedName>
        <fullName evidence="6">Restriction endonuclease subunit S</fullName>
    </submittedName>
</protein>